<dbReference type="Pfam" id="PF19283">
    <property type="entry name" value="APEH_N"/>
    <property type="match status" value="1"/>
</dbReference>
<dbReference type="GO" id="GO:0006508">
    <property type="term" value="P:proteolysis"/>
    <property type="evidence" value="ECO:0007669"/>
    <property type="project" value="InterPro"/>
</dbReference>
<comment type="similarity">
    <text evidence="3">Belongs to the peptidase S9C family.</text>
</comment>
<evidence type="ECO:0000259" key="10">
    <source>
        <dbReference type="Pfam" id="PF19283"/>
    </source>
</evidence>
<dbReference type="PANTHER" id="PTHR42776:SF4">
    <property type="entry name" value="ACYLAMINO-ACID-RELEASING ENZYME"/>
    <property type="match status" value="1"/>
</dbReference>
<dbReference type="OrthoDB" id="43744at2759"/>
<evidence type="ECO:0000256" key="2">
    <source>
        <dbReference type="ARBA" id="ARBA00004496"/>
    </source>
</evidence>
<dbReference type="InterPro" id="IPR045550">
    <property type="entry name" value="AARE_N"/>
</dbReference>
<dbReference type="EMBL" id="MCFH01000104">
    <property type="protein sequence ID" value="ORX39516.1"/>
    <property type="molecule type" value="Genomic_DNA"/>
</dbReference>
<dbReference type="SUPFAM" id="SSF53474">
    <property type="entry name" value="alpha/beta-Hydrolases"/>
    <property type="match status" value="1"/>
</dbReference>
<dbReference type="InterPro" id="IPR001375">
    <property type="entry name" value="Peptidase_S9_cat"/>
</dbReference>
<evidence type="ECO:0000256" key="1">
    <source>
        <dbReference type="ARBA" id="ARBA00000721"/>
    </source>
</evidence>
<comment type="catalytic activity">
    <reaction evidence="1">
        <text>Cleavage of an N-acetyl or N-formyl amino acid from the N-terminus of a polypeptide.</text>
        <dbReference type="EC" id="3.4.19.1"/>
    </reaction>
</comment>
<keyword evidence="6" id="KW-0963">Cytoplasm</keyword>
<dbReference type="AlphaFoldDB" id="A0A1Y1UPY2"/>
<gene>
    <name evidence="11" type="ORF">BCR36DRAFT_340008</name>
</gene>
<dbReference type="GO" id="GO:0004252">
    <property type="term" value="F:serine-type endopeptidase activity"/>
    <property type="evidence" value="ECO:0007669"/>
    <property type="project" value="TreeGrafter"/>
</dbReference>
<evidence type="ECO:0000256" key="6">
    <source>
        <dbReference type="ARBA" id="ARBA00022490"/>
    </source>
</evidence>
<feature type="domain" description="Peptidase S9 prolyl oligopeptidase catalytic" evidence="9">
    <location>
        <begin position="521"/>
        <end position="726"/>
    </location>
</feature>
<dbReference type="PANTHER" id="PTHR42776">
    <property type="entry name" value="SERINE PEPTIDASE S9 FAMILY MEMBER"/>
    <property type="match status" value="1"/>
</dbReference>
<keyword evidence="7 11" id="KW-0378">Hydrolase</keyword>
<evidence type="ECO:0000313" key="12">
    <source>
        <dbReference type="Proteomes" id="UP000193719"/>
    </source>
</evidence>
<dbReference type="InterPro" id="IPR029058">
    <property type="entry name" value="AB_hydrolase_fold"/>
</dbReference>
<dbReference type="Gene3D" id="3.40.50.1820">
    <property type="entry name" value="alpha/beta hydrolase"/>
    <property type="match status" value="1"/>
</dbReference>
<evidence type="ECO:0000256" key="4">
    <source>
        <dbReference type="ARBA" id="ARBA00011881"/>
    </source>
</evidence>
<evidence type="ECO:0000259" key="9">
    <source>
        <dbReference type="Pfam" id="PF00326"/>
    </source>
</evidence>
<dbReference type="Proteomes" id="UP000193719">
    <property type="component" value="Unassembled WGS sequence"/>
</dbReference>
<proteinExistence type="inferred from homology"/>
<evidence type="ECO:0000256" key="7">
    <source>
        <dbReference type="ARBA" id="ARBA00022801"/>
    </source>
</evidence>
<sequence length="732" mass="82419">MENIIGKNAIETITSLTSIPVVESAYLNANSVSVNGTPLTVLDITYITKSKDQIKNKVRTYEKNVSGLMNGKEFISLSSLFSEELNENIVKICPSPSGSRKVVLKSEATCNSKKEYVIELYNKNRLINTFNVTDYHGNYYTDGHFWNLSWSKDENIIAYIAEERKPYEETKSYKTYTYNEDWGEKNDKKLKPQIVVLNLITKDVTIIHTESSAGHVSITTDNKLVFAQFPDKIKYGMIYCTNRYSTVWQCNMNGNNMECIINQQTSYKNHPLITSNHAPVENVRSLRYDPEGNALYFLSNPVTFFPHGSCSRLFKYNLNTKTLTLIIDYVNEISEKYGDALSLNFPGIFSHQLPHQCCQHFIIEGLKKESIIFLTITWGTRQTIIAVKESTGTLMDLTVDKIKGNWNIVYISSNYILANVKSPSQPSCLMLGKITINGRINVQWTPISTSDYGEENNIILNNICSISKTLKNPTTGGEFDIIVLYPKKIPSYLQKSPLIINPHGGPHSSSTFDFSPLLTGLVSFGYTITLINYTGSLGYGQKKVLELVGKIGELDISDCYTAAEAVKKMTLDTVTIDTEKVFYNGGSHGGFIGAHMISKYPNYFKACCLRNPVINCGGMLLTSDIPEWSPLELGINWDMNQPPIISGELYQKAFDCSPIKNVDHVVTPLLLLLGEMDRRVPRQDSFIYARLLKSKNKDVEVVLFPETGHALDSIEAEKYSFEAIVNKFSKYL</sequence>
<evidence type="ECO:0000256" key="5">
    <source>
        <dbReference type="ARBA" id="ARBA00012917"/>
    </source>
</evidence>
<comment type="subcellular location">
    <subcellularLocation>
        <location evidence="2">Cytoplasm</location>
    </subcellularLocation>
</comment>
<evidence type="ECO:0000256" key="3">
    <source>
        <dbReference type="ARBA" id="ARBA00010040"/>
    </source>
</evidence>
<feature type="domain" description="Acylamino-acid-releasing enzyme N-terminal" evidence="10">
    <location>
        <begin position="42"/>
        <end position="445"/>
    </location>
</feature>
<protein>
    <recommendedName>
        <fullName evidence="5">acylaminoacyl-peptidase</fullName>
        <ecNumber evidence="5">3.4.19.1</ecNumber>
    </recommendedName>
    <alternativeName>
        <fullName evidence="8">Dipeptidyl-peptidase V</fullName>
    </alternativeName>
</protein>
<organism evidence="11 12">
    <name type="scientific">Piromyces finnis</name>
    <dbReference type="NCBI Taxonomy" id="1754191"/>
    <lineage>
        <taxon>Eukaryota</taxon>
        <taxon>Fungi</taxon>
        <taxon>Fungi incertae sedis</taxon>
        <taxon>Chytridiomycota</taxon>
        <taxon>Chytridiomycota incertae sedis</taxon>
        <taxon>Neocallimastigomycetes</taxon>
        <taxon>Neocallimastigales</taxon>
        <taxon>Neocallimastigaceae</taxon>
        <taxon>Piromyces</taxon>
    </lineage>
</organism>
<keyword evidence="12" id="KW-1185">Reference proteome</keyword>
<evidence type="ECO:0000256" key="8">
    <source>
        <dbReference type="ARBA" id="ARBA00032829"/>
    </source>
</evidence>
<dbReference type="Pfam" id="PF00326">
    <property type="entry name" value="Peptidase_S9"/>
    <property type="match status" value="1"/>
</dbReference>
<dbReference type="EC" id="3.4.19.1" evidence="5"/>
<dbReference type="GO" id="GO:0008242">
    <property type="term" value="F:omega peptidase activity"/>
    <property type="evidence" value="ECO:0007669"/>
    <property type="project" value="UniProtKB-EC"/>
</dbReference>
<dbReference type="GO" id="GO:0005737">
    <property type="term" value="C:cytoplasm"/>
    <property type="evidence" value="ECO:0007669"/>
    <property type="project" value="UniProtKB-SubCell"/>
</dbReference>
<comment type="caution">
    <text evidence="11">The sequence shown here is derived from an EMBL/GenBank/DDBJ whole genome shotgun (WGS) entry which is preliminary data.</text>
</comment>
<evidence type="ECO:0000313" key="11">
    <source>
        <dbReference type="EMBL" id="ORX39516.1"/>
    </source>
</evidence>
<reference evidence="11 12" key="2">
    <citation type="submission" date="2016-08" db="EMBL/GenBank/DDBJ databases">
        <title>Pervasive Adenine N6-methylation of Active Genes in Fungi.</title>
        <authorList>
            <consortium name="DOE Joint Genome Institute"/>
            <person name="Mondo S.J."/>
            <person name="Dannebaum R.O."/>
            <person name="Kuo R.C."/>
            <person name="Labutti K."/>
            <person name="Haridas S."/>
            <person name="Kuo A."/>
            <person name="Salamov A."/>
            <person name="Ahrendt S.R."/>
            <person name="Lipzen A."/>
            <person name="Sullivan W."/>
            <person name="Andreopoulos W.B."/>
            <person name="Clum A."/>
            <person name="Lindquist E."/>
            <person name="Daum C."/>
            <person name="Ramamoorthy G.K."/>
            <person name="Gryganskyi A."/>
            <person name="Culley D."/>
            <person name="Magnuson J.K."/>
            <person name="James T.Y."/>
            <person name="O'Malley M.A."/>
            <person name="Stajich J.E."/>
            <person name="Spatafora J.W."/>
            <person name="Visel A."/>
            <person name="Grigoriev I.V."/>
        </authorList>
    </citation>
    <scope>NUCLEOTIDE SEQUENCE [LARGE SCALE GENOMIC DNA]</scope>
    <source>
        <strain evidence="12">finn</strain>
    </source>
</reference>
<accession>A0A1Y1UPY2</accession>
<comment type="subunit">
    <text evidence="4">Homotetramer.</text>
</comment>
<dbReference type="SUPFAM" id="SSF82171">
    <property type="entry name" value="DPP6 N-terminal domain-like"/>
    <property type="match status" value="1"/>
</dbReference>
<dbReference type="STRING" id="1754191.A0A1Y1UPY2"/>
<name>A0A1Y1UPY2_9FUNG</name>
<reference evidence="11 12" key="1">
    <citation type="submission" date="2016-08" db="EMBL/GenBank/DDBJ databases">
        <title>Genomes of anaerobic fungi encode conserved fungal cellulosomes for biomass hydrolysis.</title>
        <authorList>
            <consortium name="DOE Joint Genome Institute"/>
            <person name="Haitjema C.H."/>
            <person name="Gilmore S.P."/>
            <person name="Henske J.K."/>
            <person name="Solomon K.V."/>
            <person name="De Groot R."/>
            <person name="Kuo A."/>
            <person name="Mondo S.J."/>
            <person name="Salamov A.A."/>
            <person name="Labutti K."/>
            <person name="Zhao Z."/>
            <person name="Chiniquy J."/>
            <person name="Barry K."/>
            <person name="Brewer H.M."/>
            <person name="Purvine S.O."/>
            <person name="Wright A.T."/>
            <person name="Boxma B."/>
            <person name="Van Alen T."/>
            <person name="Hackstein J.H."/>
            <person name="Baker S.E."/>
            <person name="Grigoriev I.V."/>
            <person name="O'Malley M.A."/>
        </authorList>
    </citation>
    <scope>NUCLEOTIDE SEQUENCE [LARGE SCALE GENOMIC DNA]</scope>
    <source>
        <strain evidence="12">finn</strain>
    </source>
</reference>